<name>A0A0V1B3T7_TRISP</name>
<gene>
    <name evidence="1" type="ORF">T01_13523</name>
</gene>
<comment type="caution">
    <text evidence="1">The sequence shown here is derived from an EMBL/GenBank/DDBJ whole genome shotgun (WGS) entry which is preliminary data.</text>
</comment>
<accession>A0A0V1B3T7</accession>
<keyword evidence="2" id="KW-1185">Reference proteome</keyword>
<sequence length="76" mass="8433">LMLITSICGGKKFSPKLQNFTSYIHLAVFAKISENFSSKFGFYINEFCVLDSVLDSFSGNCLDAVSDKEKSGTNFM</sequence>
<evidence type="ECO:0000313" key="2">
    <source>
        <dbReference type="Proteomes" id="UP000054776"/>
    </source>
</evidence>
<protein>
    <submittedName>
        <fullName evidence="1">Uncharacterized protein</fullName>
    </submittedName>
</protein>
<reference evidence="1 2" key="1">
    <citation type="submission" date="2015-01" db="EMBL/GenBank/DDBJ databases">
        <title>Evolution of Trichinella species and genotypes.</title>
        <authorList>
            <person name="Korhonen P.K."/>
            <person name="Edoardo P."/>
            <person name="Giuseppe L.R."/>
            <person name="Gasser R.B."/>
        </authorList>
    </citation>
    <scope>NUCLEOTIDE SEQUENCE [LARGE SCALE GENOMIC DNA]</scope>
    <source>
        <strain evidence="1">ISS3</strain>
    </source>
</reference>
<organism evidence="1 2">
    <name type="scientific">Trichinella spiralis</name>
    <name type="common">Trichina worm</name>
    <dbReference type="NCBI Taxonomy" id="6334"/>
    <lineage>
        <taxon>Eukaryota</taxon>
        <taxon>Metazoa</taxon>
        <taxon>Ecdysozoa</taxon>
        <taxon>Nematoda</taxon>
        <taxon>Enoplea</taxon>
        <taxon>Dorylaimia</taxon>
        <taxon>Trichinellida</taxon>
        <taxon>Trichinellidae</taxon>
        <taxon>Trichinella</taxon>
    </lineage>
</organism>
<proteinExistence type="predicted"/>
<dbReference type="EMBL" id="JYDH01000113">
    <property type="protein sequence ID" value="KRY31671.1"/>
    <property type="molecule type" value="Genomic_DNA"/>
</dbReference>
<feature type="non-terminal residue" evidence="1">
    <location>
        <position position="1"/>
    </location>
</feature>
<dbReference type="Proteomes" id="UP000054776">
    <property type="component" value="Unassembled WGS sequence"/>
</dbReference>
<dbReference type="InParanoid" id="A0A0V1B3T7"/>
<dbReference type="AlphaFoldDB" id="A0A0V1B3T7"/>
<evidence type="ECO:0000313" key="1">
    <source>
        <dbReference type="EMBL" id="KRY31671.1"/>
    </source>
</evidence>